<proteinExistence type="inferred from homology"/>
<evidence type="ECO:0000256" key="1">
    <source>
        <dbReference type="ARBA" id="ARBA00008520"/>
    </source>
</evidence>
<comment type="similarity">
    <text evidence="1">Belongs to the bacterial solute-binding protein 1 family.</text>
</comment>
<dbReference type="Gene3D" id="3.40.190.10">
    <property type="entry name" value="Periplasmic binding protein-like II"/>
    <property type="match status" value="1"/>
</dbReference>
<feature type="chain" id="PRO_5043380964" evidence="4">
    <location>
        <begin position="23"/>
        <end position="435"/>
    </location>
</feature>
<feature type="signal peptide" evidence="4">
    <location>
        <begin position="1"/>
        <end position="22"/>
    </location>
</feature>
<name>A0AAU8DPG4_9ACTN</name>
<dbReference type="GO" id="GO:1901982">
    <property type="term" value="F:maltose binding"/>
    <property type="evidence" value="ECO:0007669"/>
    <property type="project" value="TreeGrafter"/>
</dbReference>
<sequence>MQLNRRQVLRSAGALSVGATLAACGFTKSTDSAPTGAAGTGDLTFTTWGTDSELAGFNTAIAAFEKANPGTKVALNAVPFQQMFPNIDAQLQSNTAPDVFRVDYDNLGTYAGRGQLLDLTGKIEATAGDAFTDSMWQAVQYDGKPYGMPHHTDTSAILYNKAAFTAAGITAVPTTVDTAWTWEEFEAVAVKLQKSLPAKKYPFAYNWQGQGVTRWLSWLFQADGRFLTEDLTAPAIDSAQGRAAIDFTKGFFTKKYVPENSSVKSSTYASDLFFSETVAMVFGGAFLLPDAAKLAKFEWGATYSPRNKRGGGDLGGNALVATAGTQRGDVAAKFLQFMTQQQTMKDFCVTASLLPTRKDLITSGLAFAARPELSPIFLGQATTVQPSDAKQVASKNMAAINLVLSDQLERAFNSGQSTDDTIAGITAGIKTALAR</sequence>
<dbReference type="PROSITE" id="PS51257">
    <property type="entry name" value="PROKAR_LIPOPROTEIN"/>
    <property type="match status" value="1"/>
</dbReference>
<dbReference type="GO" id="GO:0015768">
    <property type="term" value="P:maltose transport"/>
    <property type="evidence" value="ECO:0007669"/>
    <property type="project" value="TreeGrafter"/>
</dbReference>
<dbReference type="GO" id="GO:0055052">
    <property type="term" value="C:ATP-binding cassette (ABC) transporter complex, substrate-binding subunit-containing"/>
    <property type="evidence" value="ECO:0007669"/>
    <property type="project" value="TreeGrafter"/>
</dbReference>
<dbReference type="RefSeq" id="WP_353649491.1">
    <property type="nucleotide sequence ID" value="NZ_CP159218.1"/>
</dbReference>
<dbReference type="PANTHER" id="PTHR30061:SF50">
    <property type="entry name" value="MALTOSE_MALTODEXTRIN-BINDING PERIPLASMIC PROTEIN"/>
    <property type="match status" value="1"/>
</dbReference>
<dbReference type="CDD" id="cd13585">
    <property type="entry name" value="PBP2_TMBP_like"/>
    <property type="match status" value="1"/>
</dbReference>
<dbReference type="AlphaFoldDB" id="A0AAU8DPG4"/>
<organism evidence="5">
    <name type="scientific">Nakamurella sp. A5-74</name>
    <dbReference type="NCBI Taxonomy" id="3158264"/>
    <lineage>
        <taxon>Bacteria</taxon>
        <taxon>Bacillati</taxon>
        <taxon>Actinomycetota</taxon>
        <taxon>Actinomycetes</taxon>
        <taxon>Nakamurellales</taxon>
        <taxon>Nakamurellaceae</taxon>
        <taxon>Nakamurella</taxon>
    </lineage>
</organism>
<dbReference type="Pfam" id="PF13416">
    <property type="entry name" value="SBP_bac_8"/>
    <property type="match status" value="1"/>
</dbReference>
<keyword evidence="2" id="KW-0813">Transport</keyword>
<accession>A0AAU8DPG4</accession>
<dbReference type="PROSITE" id="PS51318">
    <property type="entry name" value="TAT"/>
    <property type="match status" value="1"/>
</dbReference>
<evidence type="ECO:0000256" key="3">
    <source>
        <dbReference type="ARBA" id="ARBA00022729"/>
    </source>
</evidence>
<reference evidence="5" key="1">
    <citation type="submission" date="2024-05" db="EMBL/GenBank/DDBJ databases">
        <authorList>
            <person name="Cai S.Y."/>
            <person name="Jin L.M."/>
            <person name="Li H.R."/>
        </authorList>
    </citation>
    <scope>NUCLEOTIDE SEQUENCE</scope>
    <source>
        <strain evidence="5">A5-74</strain>
    </source>
</reference>
<protein>
    <submittedName>
        <fullName evidence="5">Sugar ABC transporter substrate-binding protein</fullName>
    </submittedName>
</protein>
<gene>
    <name evidence="5" type="ORF">ABLG96_00555</name>
</gene>
<keyword evidence="3 4" id="KW-0732">Signal</keyword>
<dbReference type="GO" id="GO:0042956">
    <property type="term" value="P:maltodextrin transmembrane transport"/>
    <property type="evidence" value="ECO:0007669"/>
    <property type="project" value="TreeGrafter"/>
</dbReference>
<evidence type="ECO:0000256" key="2">
    <source>
        <dbReference type="ARBA" id="ARBA00022448"/>
    </source>
</evidence>
<dbReference type="SUPFAM" id="SSF53850">
    <property type="entry name" value="Periplasmic binding protein-like II"/>
    <property type="match status" value="1"/>
</dbReference>
<dbReference type="EMBL" id="CP159218">
    <property type="protein sequence ID" value="XCG63876.1"/>
    <property type="molecule type" value="Genomic_DNA"/>
</dbReference>
<evidence type="ECO:0000313" key="5">
    <source>
        <dbReference type="EMBL" id="XCG63876.1"/>
    </source>
</evidence>
<dbReference type="PANTHER" id="PTHR30061">
    <property type="entry name" value="MALTOSE-BINDING PERIPLASMIC PROTEIN"/>
    <property type="match status" value="1"/>
</dbReference>
<evidence type="ECO:0000256" key="4">
    <source>
        <dbReference type="SAM" id="SignalP"/>
    </source>
</evidence>
<dbReference type="InterPro" id="IPR006311">
    <property type="entry name" value="TAT_signal"/>
</dbReference>
<dbReference type="InterPro" id="IPR006059">
    <property type="entry name" value="SBP"/>
</dbReference>